<dbReference type="EMBL" id="NPKJ01000022">
    <property type="protein sequence ID" value="PAQ10965.1"/>
    <property type="molecule type" value="Genomic_DNA"/>
</dbReference>
<evidence type="ECO:0000313" key="1">
    <source>
        <dbReference type="EMBL" id="PAQ10965.1"/>
    </source>
</evidence>
<protein>
    <submittedName>
        <fullName evidence="1">Uncharacterized protein</fullName>
    </submittedName>
</protein>
<organism evidence="1 2">
    <name type="scientific">Mesorhizobium temperatum</name>
    <dbReference type="NCBI Taxonomy" id="241416"/>
    <lineage>
        <taxon>Bacteria</taxon>
        <taxon>Pseudomonadati</taxon>
        <taxon>Pseudomonadota</taxon>
        <taxon>Alphaproteobacteria</taxon>
        <taxon>Hyphomicrobiales</taxon>
        <taxon>Phyllobacteriaceae</taxon>
        <taxon>Mesorhizobium</taxon>
    </lineage>
</organism>
<sequence length="162" mass="18325">MALITLYSTEDGIERLLAQPGDVRSQAVPFADISLEQAAPEHRQVFADYVNDLKLAYDIAEAWWEDTIETQKDLGLSRKKAIAKAFDERLAGPASNPHVVWAVRGYWLECDRVNRSIEANRAVPPEKLLLKWLIEAGETDLVKLIACMPYWPVGLDEKGEWC</sequence>
<name>A0A271LUL6_9HYPH</name>
<evidence type="ECO:0000313" key="2">
    <source>
        <dbReference type="Proteomes" id="UP000216442"/>
    </source>
</evidence>
<dbReference type="AlphaFoldDB" id="A0A271LUL6"/>
<keyword evidence="2" id="KW-1185">Reference proteome</keyword>
<comment type="caution">
    <text evidence="1">The sequence shown here is derived from an EMBL/GenBank/DDBJ whole genome shotgun (WGS) entry which is preliminary data.</text>
</comment>
<dbReference type="RefSeq" id="WP_095491820.1">
    <property type="nucleotide sequence ID" value="NZ_NPKJ01000022.1"/>
</dbReference>
<gene>
    <name evidence="1" type="ORF">CIT26_06615</name>
</gene>
<dbReference type="Proteomes" id="UP000216442">
    <property type="component" value="Unassembled WGS sequence"/>
</dbReference>
<dbReference type="OrthoDB" id="9134390at2"/>
<accession>A0A271LUL6</accession>
<proteinExistence type="predicted"/>
<reference evidence="1 2" key="1">
    <citation type="submission" date="2017-08" db="EMBL/GenBank/DDBJ databases">
        <title>Mesorhizobium wenxinae sp. nov., a novel rhizobial species isolated from root nodules of chickpea (Cicer arietinum L.).</title>
        <authorList>
            <person name="Zhang J."/>
        </authorList>
    </citation>
    <scope>NUCLEOTIDE SEQUENCE [LARGE SCALE GENOMIC DNA]</scope>
    <source>
        <strain evidence="1 2">SDW018</strain>
    </source>
</reference>